<evidence type="ECO:0000313" key="2">
    <source>
        <dbReference type="EMBL" id="CAJ37762.1"/>
    </source>
</evidence>
<proteinExistence type="predicted"/>
<sequence>MIKRDIVYFEKPGGQNTDDTIRLAVERAKELGIKYVVVASVSGETGVKAAKAFAGTGVKVIVVGHHVGFSGPGERDLEDRYLSELREMGITVVEMSHALSGVERSISRRLGGASRVETIAEALRTLISVGTKVCVEISLMAADGGYVPVDEETEIIALGGNWPGVDTACVIKPAHSNSFFDLQVREFICLPRDKSRK</sequence>
<feature type="domain" description="Pyruvate kinase C-terminal" evidence="1">
    <location>
        <begin position="19"/>
        <end position="168"/>
    </location>
</feature>
<dbReference type="InterPro" id="IPR036918">
    <property type="entry name" value="Pyrv_Knase_C_sf"/>
</dbReference>
<dbReference type="PATRIC" id="fig|351160.9.peg.524"/>
<dbReference type="EMBL" id="AM114193">
    <property type="protein sequence ID" value="CAJ37762.1"/>
    <property type="molecule type" value="Genomic_DNA"/>
</dbReference>
<name>Q0W1I1_METAR</name>
<dbReference type="InterPro" id="IPR015795">
    <property type="entry name" value="Pyrv_Knase_C"/>
</dbReference>
<dbReference type="SUPFAM" id="SSF52935">
    <property type="entry name" value="PK C-terminal domain-like"/>
    <property type="match status" value="1"/>
</dbReference>
<organism evidence="2 3">
    <name type="scientific">Methanocella arvoryzae (strain DSM 22066 / NBRC 105507 / MRE50)</name>
    <dbReference type="NCBI Taxonomy" id="351160"/>
    <lineage>
        <taxon>Archaea</taxon>
        <taxon>Methanobacteriati</taxon>
        <taxon>Methanobacteriota</taxon>
        <taxon>Stenosarchaea group</taxon>
        <taxon>Methanomicrobia</taxon>
        <taxon>Methanocellales</taxon>
        <taxon>Methanocellaceae</taxon>
        <taxon>Methanocella</taxon>
    </lineage>
</organism>
<keyword evidence="3" id="KW-1185">Reference proteome</keyword>
<dbReference type="eggNOG" id="arCOG04343">
    <property type="taxonomic scope" value="Archaea"/>
</dbReference>
<protein>
    <recommendedName>
        <fullName evidence="1">Pyruvate kinase C-terminal domain-containing protein</fullName>
    </recommendedName>
</protein>
<dbReference type="GeneID" id="5143211"/>
<dbReference type="OrthoDB" id="64834at2157"/>
<dbReference type="Pfam" id="PF02887">
    <property type="entry name" value="PK_C"/>
    <property type="match status" value="1"/>
</dbReference>
<gene>
    <name evidence="2" type="ORF">RCIX2721</name>
</gene>
<dbReference type="RefSeq" id="WP_012034826.1">
    <property type="nucleotide sequence ID" value="NC_009464.1"/>
</dbReference>
<dbReference type="STRING" id="351160.RCIX2721"/>
<dbReference type="KEGG" id="rci:RCIX2721"/>
<reference evidence="2 3" key="1">
    <citation type="journal article" date="2006" name="Science">
        <title>Genome of rice cluster I archaea -- the key methane producers in the rice rhizosphere.</title>
        <authorList>
            <person name="Erkel C."/>
            <person name="Kube M."/>
            <person name="Reinhardt R."/>
            <person name="Liesack W."/>
        </authorList>
    </citation>
    <scope>NUCLEOTIDE SEQUENCE [LARGE SCALE GENOMIC DNA]</scope>
    <source>
        <strain evidence="3">DSM 22066 / NBRC 105507 / MRE50</strain>
    </source>
</reference>
<dbReference type="PIRSF" id="PIRSF016138">
    <property type="entry name" value="UCP016138"/>
    <property type="match status" value="1"/>
</dbReference>
<dbReference type="Gene3D" id="3.40.1380.20">
    <property type="entry name" value="Pyruvate kinase, C-terminal domain"/>
    <property type="match status" value="1"/>
</dbReference>
<dbReference type="InterPro" id="IPR015074">
    <property type="entry name" value="DUF1867"/>
</dbReference>
<evidence type="ECO:0000313" key="3">
    <source>
        <dbReference type="Proteomes" id="UP000000663"/>
    </source>
</evidence>
<evidence type="ECO:0000259" key="1">
    <source>
        <dbReference type="Pfam" id="PF02887"/>
    </source>
</evidence>
<accession>Q0W1I1</accession>
<dbReference type="AlphaFoldDB" id="Q0W1I1"/>
<dbReference type="Proteomes" id="UP000000663">
    <property type="component" value="Chromosome"/>
</dbReference>